<evidence type="ECO:0000256" key="7">
    <source>
        <dbReference type="ARBA" id="ARBA00055029"/>
    </source>
</evidence>
<dbReference type="GO" id="GO:0106350">
    <property type="term" value="F:all-trans-octaprenyl-diphosphate synthase activity"/>
    <property type="evidence" value="ECO:0007669"/>
    <property type="project" value="UniProtKB-EC"/>
</dbReference>
<keyword evidence="5" id="KW-0460">Magnesium</keyword>
<dbReference type="AlphaFoldDB" id="A0A348HBZ3"/>
<dbReference type="GO" id="GO:0046872">
    <property type="term" value="F:metal ion binding"/>
    <property type="evidence" value="ECO:0007669"/>
    <property type="project" value="UniProtKB-KW"/>
</dbReference>
<dbReference type="InterPro" id="IPR033749">
    <property type="entry name" value="Polyprenyl_synt_CS"/>
</dbReference>
<evidence type="ECO:0000256" key="10">
    <source>
        <dbReference type="ARBA" id="ARBA00079637"/>
    </source>
</evidence>
<dbReference type="PANTHER" id="PTHR12001:SF69">
    <property type="entry name" value="ALL TRANS-POLYPRENYL-DIPHOSPHATE SYNTHASE PDSS1"/>
    <property type="match status" value="1"/>
</dbReference>
<dbReference type="Gene3D" id="1.10.600.10">
    <property type="entry name" value="Farnesyl Diphosphate Synthase"/>
    <property type="match status" value="1"/>
</dbReference>
<keyword evidence="14" id="KW-1185">Reference proteome</keyword>
<dbReference type="PROSITE" id="PS00444">
    <property type="entry name" value="POLYPRENYL_SYNTHASE_2"/>
    <property type="match status" value="1"/>
</dbReference>
<accession>A0A348HBZ3</accession>
<dbReference type="Proteomes" id="UP000267342">
    <property type="component" value="Chromosome"/>
</dbReference>
<evidence type="ECO:0000256" key="1">
    <source>
        <dbReference type="ARBA" id="ARBA00001946"/>
    </source>
</evidence>
<reference evidence="13 14" key="1">
    <citation type="submission" date="2018-09" db="EMBL/GenBank/DDBJ databases">
        <title>Zymobacter palmae IAM14233 (=T109) whole genome analysis.</title>
        <authorList>
            <person name="Yanase H."/>
        </authorList>
    </citation>
    <scope>NUCLEOTIDE SEQUENCE [LARGE SCALE GENOMIC DNA]</scope>
    <source>
        <strain evidence="13 14">IAM14233</strain>
    </source>
</reference>
<dbReference type="STRING" id="1123510.GCA_000620025_00562"/>
<evidence type="ECO:0000256" key="12">
    <source>
        <dbReference type="RuleBase" id="RU004466"/>
    </source>
</evidence>
<dbReference type="CDD" id="cd00685">
    <property type="entry name" value="Trans_IPPS_HT"/>
    <property type="match status" value="1"/>
</dbReference>
<dbReference type="EC" id="2.5.1.90" evidence="8"/>
<dbReference type="InterPro" id="IPR008949">
    <property type="entry name" value="Isoprenoid_synthase_dom_sf"/>
</dbReference>
<dbReference type="KEGG" id="zpl:ZBT109_0356"/>
<evidence type="ECO:0000256" key="4">
    <source>
        <dbReference type="ARBA" id="ARBA00022723"/>
    </source>
</evidence>
<evidence type="ECO:0000256" key="3">
    <source>
        <dbReference type="ARBA" id="ARBA00022679"/>
    </source>
</evidence>
<dbReference type="FunFam" id="1.10.600.10:FF:000002">
    <property type="entry name" value="Octaprenyl diphosphate synthase"/>
    <property type="match status" value="1"/>
</dbReference>
<evidence type="ECO:0000256" key="8">
    <source>
        <dbReference type="ARBA" id="ARBA00066511"/>
    </source>
</evidence>
<dbReference type="InterPro" id="IPR000092">
    <property type="entry name" value="Polyprenyl_synt"/>
</dbReference>
<organism evidence="13 14">
    <name type="scientific">Zymobacter palmae</name>
    <dbReference type="NCBI Taxonomy" id="33074"/>
    <lineage>
        <taxon>Bacteria</taxon>
        <taxon>Pseudomonadati</taxon>
        <taxon>Pseudomonadota</taxon>
        <taxon>Gammaproteobacteria</taxon>
        <taxon>Oceanospirillales</taxon>
        <taxon>Halomonadaceae</taxon>
        <taxon>Zymobacter group</taxon>
        <taxon>Zymobacter</taxon>
    </lineage>
</organism>
<evidence type="ECO:0000256" key="6">
    <source>
        <dbReference type="ARBA" id="ARBA00051506"/>
    </source>
</evidence>
<dbReference type="SUPFAM" id="SSF48576">
    <property type="entry name" value="Terpenoid synthases"/>
    <property type="match status" value="1"/>
</dbReference>
<dbReference type="PROSITE" id="PS00723">
    <property type="entry name" value="POLYPRENYL_SYNTHASE_1"/>
    <property type="match status" value="1"/>
</dbReference>
<comment type="cofactor">
    <cofactor evidence="1">
        <name>Mg(2+)</name>
        <dbReference type="ChEBI" id="CHEBI:18420"/>
    </cofactor>
</comment>
<protein>
    <recommendedName>
        <fullName evidence="9">Octaprenyl diphosphate synthase</fullName>
        <ecNumber evidence="8">2.5.1.90</ecNumber>
    </recommendedName>
    <alternativeName>
        <fullName evidence="11">All-trans-octaprenyl-diphosphate synthase</fullName>
    </alternativeName>
    <alternativeName>
        <fullName evidence="10">Octaprenyl pyrophosphate synthase</fullName>
    </alternativeName>
</protein>
<keyword evidence="4" id="KW-0479">Metal-binding</keyword>
<evidence type="ECO:0000313" key="14">
    <source>
        <dbReference type="Proteomes" id="UP000267342"/>
    </source>
</evidence>
<evidence type="ECO:0000256" key="9">
    <source>
        <dbReference type="ARBA" id="ARBA00072473"/>
    </source>
</evidence>
<dbReference type="Pfam" id="PF00348">
    <property type="entry name" value="polyprenyl_synt"/>
    <property type="match status" value="1"/>
</dbReference>
<name>A0A348HBZ3_9GAMM</name>
<evidence type="ECO:0000256" key="11">
    <source>
        <dbReference type="ARBA" id="ARBA00083124"/>
    </source>
</evidence>
<keyword evidence="3 12" id="KW-0808">Transferase</keyword>
<dbReference type="SFLD" id="SFLDS00005">
    <property type="entry name" value="Isoprenoid_Synthase_Type_I"/>
    <property type="match status" value="1"/>
</dbReference>
<evidence type="ECO:0000313" key="13">
    <source>
        <dbReference type="EMBL" id="BBG29145.1"/>
    </source>
</evidence>
<proteinExistence type="inferred from homology"/>
<sequence>MPMSLSALPTHAPVADDFEQVNRIIHERLASGVTLIETIGHYIVDSGGKRVRPLLVLLAARALGYEGDRHTLLAALIEFMHTSTLLHDDVVDESSLRRGKATANDTWGNAPSILVGDFLYSRSFEMMVDVGSMPIMAVLSHATSTIAEGEVLQLTNIGNADISEDDYYRTIRGKTAMLFEASAHTGAMLTSAPEAHKEALRVFGQELGMAFQLIDDYLDYAGNAAEMGKNVGDDLAEGKPTLPLLHAMQKGNAEEAALIRQAIEKGDGMDHLETILRIVRDTGALDYTRQQANDRAQRALEALAIIPDSPFKDSLSLLARQAVERSV</sequence>
<dbReference type="NCBIfam" id="NF008140">
    <property type="entry name" value="PRK10888.1"/>
    <property type="match status" value="1"/>
</dbReference>
<comment type="catalytic activity">
    <reaction evidence="6">
        <text>5 isopentenyl diphosphate + (2E,6E)-farnesyl diphosphate = all-trans-octaprenyl diphosphate + 5 diphosphate</text>
        <dbReference type="Rhea" id="RHEA:27798"/>
        <dbReference type="ChEBI" id="CHEBI:33019"/>
        <dbReference type="ChEBI" id="CHEBI:57711"/>
        <dbReference type="ChEBI" id="CHEBI:128769"/>
        <dbReference type="ChEBI" id="CHEBI:175763"/>
        <dbReference type="EC" id="2.5.1.90"/>
    </reaction>
</comment>
<evidence type="ECO:0000256" key="2">
    <source>
        <dbReference type="ARBA" id="ARBA00006706"/>
    </source>
</evidence>
<dbReference type="GO" id="GO:0008299">
    <property type="term" value="P:isoprenoid biosynthetic process"/>
    <property type="evidence" value="ECO:0007669"/>
    <property type="project" value="InterPro"/>
</dbReference>
<dbReference type="PANTHER" id="PTHR12001">
    <property type="entry name" value="GERANYLGERANYL PYROPHOSPHATE SYNTHASE"/>
    <property type="match status" value="1"/>
</dbReference>
<comment type="function">
    <text evidence="7">Supplies octaprenyl diphosphate, the precursor for the side chain of the isoprenoid quinones ubiquinone and menaquinone.</text>
</comment>
<gene>
    <name evidence="13" type="ORF">ZBT109_0356</name>
</gene>
<evidence type="ECO:0000256" key="5">
    <source>
        <dbReference type="ARBA" id="ARBA00022842"/>
    </source>
</evidence>
<dbReference type="EMBL" id="AP018933">
    <property type="protein sequence ID" value="BBG29145.1"/>
    <property type="molecule type" value="Genomic_DNA"/>
</dbReference>
<comment type="similarity">
    <text evidence="2 12">Belongs to the FPP/GGPP synthase family.</text>
</comment>